<dbReference type="InterPro" id="IPR001841">
    <property type="entry name" value="Znf_RING"/>
</dbReference>
<feature type="domain" description="RING-type" evidence="5">
    <location>
        <begin position="11"/>
        <end position="50"/>
    </location>
</feature>
<dbReference type="PANTHER" id="PTHR25465:SF14">
    <property type="entry name" value="E3 UBIQUITIN-PROTEIN LIGASE TRIM65"/>
    <property type="match status" value="1"/>
</dbReference>
<dbReference type="InterPro" id="IPR051051">
    <property type="entry name" value="E3_ubiq-ligase_TRIM/RNF"/>
</dbReference>
<dbReference type="InterPro" id="IPR018957">
    <property type="entry name" value="Znf_C3HC4_RING-type"/>
</dbReference>
<evidence type="ECO:0000256" key="1">
    <source>
        <dbReference type="ARBA" id="ARBA00022723"/>
    </source>
</evidence>
<accession>A0AAW0HT71</accession>
<reference evidence="6 7" key="1">
    <citation type="journal article" date="2023" name="bioRxiv">
        <title>Conserved and derived expression patterns and positive selection on dental genes reveal complex evolutionary context of ever-growing rodent molars.</title>
        <authorList>
            <person name="Calamari Z.T."/>
            <person name="Song A."/>
            <person name="Cohen E."/>
            <person name="Akter M."/>
            <person name="Roy R.D."/>
            <person name="Hallikas O."/>
            <person name="Christensen M.M."/>
            <person name="Li P."/>
            <person name="Marangoni P."/>
            <person name="Jernvall J."/>
            <person name="Klein O.D."/>
        </authorList>
    </citation>
    <scope>NUCLEOTIDE SEQUENCE [LARGE SCALE GENOMIC DNA]</scope>
    <source>
        <strain evidence="6">V071</strain>
    </source>
</reference>
<dbReference type="Pfam" id="PF00097">
    <property type="entry name" value="zf-C3HC4"/>
    <property type="match status" value="1"/>
</dbReference>
<keyword evidence="7" id="KW-1185">Reference proteome</keyword>
<dbReference type="Gene3D" id="3.30.160.60">
    <property type="entry name" value="Classic Zinc Finger"/>
    <property type="match status" value="1"/>
</dbReference>
<dbReference type="InterPro" id="IPR013083">
    <property type="entry name" value="Znf_RING/FYVE/PHD"/>
</dbReference>
<name>A0AAW0HT71_MYOGA</name>
<sequence length="187" mass="20810">MAALEEDLVTCPICLCRYRNPVTLPCGHSFCGTCIQNFWSCGEKLCPECRQSFPEGVKLCRNVKLSSLLQALPPVLQEPSTAIPRQETGAGHSARCPRHGRSLEFFCRTEGLCVCSACTVYECSHHERALLDVERRMREVRDGAFRKAGTIRGQRRAAAGGCRFPEETRGPVHLNVTPSPPHVLRMK</sequence>
<keyword evidence="1" id="KW-0479">Metal-binding</keyword>
<protein>
    <recommendedName>
        <fullName evidence="5">RING-type domain-containing protein</fullName>
    </recommendedName>
</protein>
<evidence type="ECO:0000313" key="6">
    <source>
        <dbReference type="EMBL" id="KAK7805294.1"/>
    </source>
</evidence>
<organism evidence="6 7">
    <name type="scientific">Myodes glareolus</name>
    <name type="common">Bank vole</name>
    <name type="synonym">Clethrionomys glareolus</name>
    <dbReference type="NCBI Taxonomy" id="447135"/>
    <lineage>
        <taxon>Eukaryota</taxon>
        <taxon>Metazoa</taxon>
        <taxon>Chordata</taxon>
        <taxon>Craniata</taxon>
        <taxon>Vertebrata</taxon>
        <taxon>Euteleostomi</taxon>
        <taxon>Mammalia</taxon>
        <taxon>Eutheria</taxon>
        <taxon>Euarchontoglires</taxon>
        <taxon>Glires</taxon>
        <taxon>Rodentia</taxon>
        <taxon>Myomorpha</taxon>
        <taxon>Muroidea</taxon>
        <taxon>Cricetidae</taxon>
        <taxon>Arvicolinae</taxon>
        <taxon>Myodes</taxon>
    </lineage>
</organism>
<gene>
    <name evidence="6" type="ORF">U0070_027133</name>
</gene>
<dbReference type="EMBL" id="JBBHLL010000344">
    <property type="protein sequence ID" value="KAK7805294.1"/>
    <property type="molecule type" value="Genomic_DNA"/>
</dbReference>
<keyword evidence="3" id="KW-0862">Zinc</keyword>
<evidence type="ECO:0000259" key="5">
    <source>
        <dbReference type="PROSITE" id="PS50089"/>
    </source>
</evidence>
<evidence type="ECO:0000256" key="4">
    <source>
        <dbReference type="PROSITE-ProRule" id="PRU00175"/>
    </source>
</evidence>
<evidence type="ECO:0000256" key="2">
    <source>
        <dbReference type="ARBA" id="ARBA00022771"/>
    </source>
</evidence>
<dbReference type="PROSITE" id="PS00518">
    <property type="entry name" value="ZF_RING_1"/>
    <property type="match status" value="1"/>
</dbReference>
<dbReference type="SMART" id="SM00184">
    <property type="entry name" value="RING"/>
    <property type="match status" value="1"/>
</dbReference>
<keyword evidence="2 4" id="KW-0863">Zinc-finger</keyword>
<proteinExistence type="predicted"/>
<dbReference type="InterPro" id="IPR017907">
    <property type="entry name" value="Znf_RING_CS"/>
</dbReference>
<dbReference type="Gene3D" id="3.30.40.10">
    <property type="entry name" value="Zinc/RING finger domain, C3HC4 (zinc finger)"/>
    <property type="match status" value="1"/>
</dbReference>
<evidence type="ECO:0000256" key="3">
    <source>
        <dbReference type="ARBA" id="ARBA00022833"/>
    </source>
</evidence>
<dbReference type="PANTHER" id="PTHR25465">
    <property type="entry name" value="B-BOX DOMAIN CONTAINING"/>
    <property type="match status" value="1"/>
</dbReference>
<dbReference type="SUPFAM" id="SSF57850">
    <property type="entry name" value="RING/U-box"/>
    <property type="match status" value="1"/>
</dbReference>
<dbReference type="Proteomes" id="UP001488838">
    <property type="component" value="Unassembled WGS sequence"/>
</dbReference>
<dbReference type="GO" id="GO:0010508">
    <property type="term" value="P:positive regulation of autophagy"/>
    <property type="evidence" value="ECO:0007669"/>
    <property type="project" value="TreeGrafter"/>
</dbReference>
<dbReference type="PROSITE" id="PS50089">
    <property type="entry name" value="ZF_RING_2"/>
    <property type="match status" value="1"/>
</dbReference>
<dbReference type="SUPFAM" id="SSF57845">
    <property type="entry name" value="B-box zinc-binding domain"/>
    <property type="match status" value="1"/>
</dbReference>
<comment type="caution">
    <text evidence="6">The sequence shown here is derived from an EMBL/GenBank/DDBJ whole genome shotgun (WGS) entry which is preliminary data.</text>
</comment>
<dbReference type="AlphaFoldDB" id="A0AAW0HT71"/>
<evidence type="ECO:0000313" key="7">
    <source>
        <dbReference type="Proteomes" id="UP001488838"/>
    </source>
</evidence>
<dbReference type="GO" id="GO:0008270">
    <property type="term" value="F:zinc ion binding"/>
    <property type="evidence" value="ECO:0007669"/>
    <property type="project" value="UniProtKB-KW"/>
</dbReference>